<dbReference type="EMBL" id="CM016557">
    <property type="protein sequence ID" value="TKW11075.1"/>
    <property type="molecule type" value="Genomic_DNA"/>
</dbReference>
<protein>
    <submittedName>
        <fullName evidence="1">Uncharacterized protein</fullName>
    </submittedName>
</protein>
<accession>A0A4U6U901</accession>
<reference evidence="1" key="1">
    <citation type="submission" date="2019-03" db="EMBL/GenBank/DDBJ databases">
        <title>WGS assembly of Setaria viridis.</title>
        <authorList>
            <person name="Huang P."/>
            <person name="Jenkins J."/>
            <person name="Grimwood J."/>
            <person name="Barry K."/>
            <person name="Healey A."/>
            <person name="Mamidi S."/>
            <person name="Sreedasyam A."/>
            <person name="Shu S."/>
            <person name="Feldman M."/>
            <person name="Wu J."/>
            <person name="Yu Y."/>
            <person name="Chen C."/>
            <person name="Johnson J."/>
            <person name="Rokhsar D."/>
            <person name="Baxter I."/>
            <person name="Schmutz J."/>
            <person name="Brutnell T."/>
            <person name="Kellogg E."/>
        </authorList>
    </citation>
    <scope>NUCLEOTIDE SEQUENCE [LARGE SCALE GENOMIC DNA]</scope>
</reference>
<gene>
    <name evidence="1" type="ORF">SEVIR_6G210066v2</name>
</gene>
<evidence type="ECO:0000313" key="1">
    <source>
        <dbReference type="EMBL" id="TKW11075.1"/>
    </source>
</evidence>
<organism evidence="1 2">
    <name type="scientific">Setaria viridis</name>
    <name type="common">Green bristlegrass</name>
    <name type="synonym">Setaria italica subsp. viridis</name>
    <dbReference type="NCBI Taxonomy" id="4556"/>
    <lineage>
        <taxon>Eukaryota</taxon>
        <taxon>Viridiplantae</taxon>
        <taxon>Streptophyta</taxon>
        <taxon>Embryophyta</taxon>
        <taxon>Tracheophyta</taxon>
        <taxon>Spermatophyta</taxon>
        <taxon>Magnoliopsida</taxon>
        <taxon>Liliopsida</taxon>
        <taxon>Poales</taxon>
        <taxon>Poaceae</taxon>
        <taxon>PACMAD clade</taxon>
        <taxon>Panicoideae</taxon>
        <taxon>Panicodae</taxon>
        <taxon>Paniceae</taxon>
        <taxon>Cenchrinae</taxon>
        <taxon>Setaria</taxon>
    </lineage>
</organism>
<dbReference type="AlphaFoldDB" id="A0A4U6U901"/>
<name>A0A4U6U901_SETVI</name>
<dbReference type="Proteomes" id="UP000298652">
    <property type="component" value="Chromosome 6"/>
</dbReference>
<sequence>MANVLIEEIAGDEQVLSHTSAMKNLAEFKIFWSVLRAQVLEDDDAGTPRRPTRRVRWRPLLRSVNDWMAMFETSLLLLRQQHGSSSSAVPKWTASLHSVVWAVLAELDAWPDIHEMVGDTLEVHATAVGARDGGHCACAERREGAEPEHPLDHQAQGRFSSSRRGGTWPWRCCRNPSPAETRHRRTRCSSFEVALRLIRVHCSRDARGSSRCGSGSGVQARASRRPWRGERVVLLGVPGPVQPLPCSLLTVSA</sequence>
<keyword evidence="2" id="KW-1185">Reference proteome</keyword>
<evidence type="ECO:0000313" key="2">
    <source>
        <dbReference type="Proteomes" id="UP000298652"/>
    </source>
</evidence>
<dbReference type="Gramene" id="TKW11075">
    <property type="protein sequence ID" value="TKW11075"/>
    <property type="gene ID" value="SEVIR_6G210066v2"/>
</dbReference>
<proteinExistence type="predicted"/>